<evidence type="ECO:0000313" key="2">
    <source>
        <dbReference type="EMBL" id="MDC2958534.1"/>
    </source>
</evidence>
<gene>
    <name evidence="2" type="ORF">PO587_29230</name>
</gene>
<reference evidence="2 3" key="1">
    <citation type="journal article" date="2015" name="Int. J. Syst. Evol. Microbiol.">
        <title>Streptomyces gilvifuscus sp. nov., an actinomycete that produces antibacterial compounds isolated from soil.</title>
        <authorList>
            <person name="Nguyen T.M."/>
            <person name="Kim J."/>
        </authorList>
    </citation>
    <scope>NUCLEOTIDE SEQUENCE [LARGE SCALE GENOMIC DNA]</scope>
    <source>
        <strain evidence="2 3">T113</strain>
    </source>
</reference>
<name>A0ABT5G134_9ACTN</name>
<protein>
    <submittedName>
        <fullName evidence="2">HNH endonuclease</fullName>
    </submittedName>
</protein>
<keyword evidence="2" id="KW-0255">Endonuclease</keyword>
<evidence type="ECO:0000313" key="3">
    <source>
        <dbReference type="Proteomes" id="UP001221328"/>
    </source>
</evidence>
<dbReference type="RefSeq" id="WP_272177283.1">
    <property type="nucleotide sequence ID" value="NZ_JAQOSK010000012.1"/>
</dbReference>
<keyword evidence="3" id="KW-1185">Reference proteome</keyword>
<comment type="caution">
    <text evidence="2">The sequence shown here is derived from an EMBL/GenBank/DDBJ whole genome shotgun (WGS) entry which is preliminary data.</text>
</comment>
<feature type="domain" description="HNH nuclease" evidence="1">
    <location>
        <begin position="213"/>
        <end position="262"/>
    </location>
</feature>
<sequence length="311" mass="34431">MANAWLVLAVPDEDRTHGGNDGYEDEPSQHYGWDSTVPNHAALTPGDVIALWDKKSLLGVSVIEKIDTGRAVKKTYTCPECGRARASRPRRNKTPAYRCWNCKAEFDAPTVHHKDVSTYRSSHSAAWVDLAGLLTGAELRSLCHAPNSQLSLRPLDWARMRDEITVSDAVTSVRIVDSAQRQLAGGHRLIMVRVRAGQGAFRRRLLEEHGEVCAFTGPTPAAALEAAHLYSYAADGQHRPQGGLLLRRDLHRLFDLGLIAVDPQQDTLDVAPKLADFAEYTRLHGRPVAVPLGGGHRAWLEAHWHLHHISR</sequence>
<dbReference type="EMBL" id="JAQOSK010000012">
    <property type="protein sequence ID" value="MDC2958534.1"/>
    <property type="molecule type" value="Genomic_DNA"/>
</dbReference>
<organism evidence="2 3">
    <name type="scientific">Streptomyces gilvifuscus</name>
    <dbReference type="NCBI Taxonomy" id="1550617"/>
    <lineage>
        <taxon>Bacteria</taxon>
        <taxon>Bacillati</taxon>
        <taxon>Actinomycetota</taxon>
        <taxon>Actinomycetes</taxon>
        <taxon>Kitasatosporales</taxon>
        <taxon>Streptomycetaceae</taxon>
        <taxon>Streptomyces</taxon>
    </lineage>
</organism>
<evidence type="ECO:0000259" key="1">
    <source>
        <dbReference type="Pfam" id="PF13391"/>
    </source>
</evidence>
<dbReference type="GO" id="GO:0004519">
    <property type="term" value="F:endonuclease activity"/>
    <property type="evidence" value="ECO:0007669"/>
    <property type="project" value="UniProtKB-KW"/>
</dbReference>
<proteinExistence type="predicted"/>
<keyword evidence="2" id="KW-0540">Nuclease</keyword>
<keyword evidence="2" id="KW-0378">Hydrolase</keyword>
<dbReference type="Pfam" id="PF13391">
    <property type="entry name" value="HNH_2"/>
    <property type="match status" value="1"/>
</dbReference>
<dbReference type="InterPro" id="IPR003615">
    <property type="entry name" value="HNH_nuc"/>
</dbReference>
<accession>A0ABT5G134</accession>
<dbReference type="Proteomes" id="UP001221328">
    <property type="component" value="Unassembled WGS sequence"/>
</dbReference>